<evidence type="ECO:0000259" key="5">
    <source>
        <dbReference type="Pfam" id="PF02441"/>
    </source>
</evidence>
<feature type="region of interest" description="Phosphopantothenate--cysteine ligase" evidence="3">
    <location>
        <begin position="192"/>
        <end position="410"/>
    </location>
</feature>
<gene>
    <name evidence="3 7" type="primary">coaBC</name>
    <name evidence="7" type="ORF">O4G74_04950</name>
</gene>
<comment type="catalytic activity">
    <reaction evidence="3 4">
        <text>N-[(R)-4-phosphopantothenoyl]-L-cysteine + H(+) = (R)-4'-phosphopantetheine + CO2</text>
        <dbReference type="Rhea" id="RHEA:16793"/>
        <dbReference type="ChEBI" id="CHEBI:15378"/>
        <dbReference type="ChEBI" id="CHEBI:16526"/>
        <dbReference type="ChEBI" id="CHEBI:59458"/>
        <dbReference type="ChEBI" id="CHEBI:61723"/>
        <dbReference type="EC" id="4.1.1.36"/>
    </reaction>
</comment>
<dbReference type="EMBL" id="JAPWGW010000001">
    <property type="protein sequence ID" value="MCZ4297400.1"/>
    <property type="molecule type" value="Genomic_DNA"/>
</dbReference>
<dbReference type="PANTHER" id="PTHR14359">
    <property type="entry name" value="HOMO-OLIGOMERIC FLAVIN CONTAINING CYS DECARBOXYLASE FAMILY"/>
    <property type="match status" value="1"/>
</dbReference>
<dbReference type="GO" id="GO:0004633">
    <property type="term" value="F:phosphopantothenoylcysteine decarboxylase activity"/>
    <property type="evidence" value="ECO:0007669"/>
    <property type="project" value="UniProtKB-EC"/>
</dbReference>
<dbReference type="Gene3D" id="3.40.50.1950">
    <property type="entry name" value="Flavin prenyltransferase-like"/>
    <property type="match status" value="1"/>
</dbReference>
<protein>
    <recommendedName>
        <fullName evidence="3">Coenzyme A biosynthesis bifunctional protein CoaBC</fullName>
    </recommendedName>
    <alternativeName>
        <fullName evidence="3">DNA/pantothenate metabolism flavoprotein</fullName>
    </alternativeName>
    <alternativeName>
        <fullName evidence="3">Phosphopantothenoylcysteine synthetase/decarboxylase</fullName>
        <shortName evidence="3">PPCS-PPCDC</shortName>
    </alternativeName>
    <domain>
        <recommendedName>
            <fullName evidence="3">Phosphopantothenoylcysteine decarboxylase</fullName>
            <shortName evidence="3">PPC decarboxylase</shortName>
            <shortName evidence="3">PPC-DC</shortName>
            <ecNumber evidence="3">4.1.1.36</ecNumber>
        </recommendedName>
        <alternativeName>
            <fullName evidence="3">CoaC</fullName>
        </alternativeName>
    </domain>
    <domain>
        <recommendedName>
            <fullName evidence="3">Phosphopantothenate--cysteine ligase</fullName>
            <ecNumber evidence="3">6.3.2.5</ecNumber>
        </recommendedName>
        <alternativeName>
            <fullName evidence="3">CoaB</fullName>
        </alternativeName>
        <alternativeName>
            <fullName evidence="3">Phosphopantothenoylcysteine synthetase</fullName>
            <shortName evidence="3">PPC synthetase</shortName>
            <shortName evidence="3">PPC-S</shortName>
        </alternativeName>
    </domain>
</protein>
<keyword evidence="3" id="KW-0460">Magnesium</keyword>
<feature type="binding site" evidence="3">
    <location>
        <position position="289"/>
    </location>
    <ligand>
        <name>CTP</name>
        <dbReference type="ChEBI" id="CHEBI:37563"/>
    </ligand>
</feature>
<dbReference type="InterPro" id="IPR005252">
    <property type="entry name" value="CoaBC"/>
</dbReference>
<comment type="function">
    <text evidence="4">Catalyzes two steps in the biosynthesis of coenzyme A. In the first step cysteine is conjugated to 4'-phosphopantothenate to form 4-phosphopantothenoylcysteine, in the latter compound is decarboxylated to form 4'-phosphopantotheine.</text>
</comment>
<keyword evidence="8" id="KW-1185">Reference proteome</keyword>
<name>A0ABT4LSQ5_9PROT</name>
<dbReference type="Pfam" id="PF04127">
    <property type="entry name" value="DFP"/>
    <property type="match status" value="1"/>
</dbReference>
<dbReference type="InterPro" id="IPR035929">
    <property type="entry name" value="CoaB-like_sf"/>
</dbReference>
<sequence length="410" mass="43154">MSSKRILLIIGGGIAAYKSLELIRTLAKRGISSRCILTGGGAKFVTPLSVSALSGDKCYSDLFSLDDEAEMGHIELSRSADLLVVCPATADLLAKAASGHANDLASTTLLATDKPVLMVPAMNVRMWEHAATKRNVETLRGDGVDVMEPDTGAMACGEFGPGRLPEVDAIADEIESALARQSGPKPLEGRHVLLTAGPTREPLDPVRYLSNHSSGRQGYAIAGALAELGARVTLVSGPVALAAPRGVDLVRVETAIEMMKACEAALPADVFVSVAAVADWRPTSPADRKLKLKDEGKGPPALALSENPDILSTISRLEGGRPQLVVGFAAETDAVEDNARRKRTRKGCDWIVANDVSGDVMGGAENEIALVTDAGVENWPRMDKAAVARRLAEKIAEELTGKGKPRIAAE</sequence>
<evidence type="ECO:0000256" key="4">
    <source>
        <dbReference type="RuleBase" id="RU364078"/>
    </source>
</evidence>
<feature type="binding site" evidence="3">
    <location>
        <position position="342"/>
    </location>
    <ligand>
        <name>CTP</name>
        <dbReference type="ChEBI" id="CHEBI:37563"/>
    </ligand>
</feature>
<keyword evidence="3" id="KW-0511">Multifunctional enzyme</keyword>
<comment type="cofactor">
    <cofactor evidence="3">
        <name>Mg(2+)</name>
        <dbReference type="ChEBI" id="CHEBI:18420"/>
    </cofactor>
</comment>
<evidence type="ECO:0000256" key="3">
    <source>
        <dbReference type="HAMAP-Rule" id="MF_02225"/>
    </source>
</evidence>
<evidence type="ECO:0000256" key="2">
    <source>
        <dbReference type="ARBA" id="ARBA00023239"/>
    </source>
</evidence>
<comment type="similarity">
    <text evidence="3 4">In the N-terminal section; belongs to the HFCD (homo-oligomeric flavin containing Cys decarboxylase) superfamily.</text>
</comment>
<evidence type="ECO:0000313" key="8">
    <source>
        <dbReference type="Proteomes" id="UP001083770"/>
    </source>
</evidence>
<comment type="cofactor">
    <cofactor evidence="3">
        <name>FMN</name>
        <dbReference type="ChEBI" id="CHEBI:58210"/>
    </cofactor>
    <text evidence="3">Binds 1 FMN per subunit.</text>
</comment>
<dbReference type="Proteomes" id="UP001083770">
    <property type="component" value="Unassembled WGS sequence"/>
</dbReference>
<comment type="catalytic activity">
    <reaction evidence="3 4">
        <text>(R)-4'-phosphopantothenate + L-cysteine + CTP = N-[(R)-4-phosphopantothenoyl]-L-cysteine + CMP + diphosphate + H(+)</text>
        <dbReference type="Rhea" id="RHEA:19397"/>
        <dbReference type="ChEBI" id="CHEBI:10986"/>
        <dbReference type="ChEBI" id="CHEBI:15378"/>
        <dbReference type="ChEBI" id="CHEBI:33019"/>
        <dbReference type="ChEBI" id="CHEBI:35235"/>
        <dbReference type="ChEBI" id="CHEBI:37563"/>
        <dbReference type="ChEBI" id="CHEBI:59458"/>
        <dbReference type="ChEBI" id="CHEBI:60377"/>
        <dbReference type="EC" id="6.3.2.5"/>
    </reaction>
</comment>
<dbReference type="NCBIfam" id="TIGR00521">
    <property type="entry name" value="coaBC_dfp"/>
    <property type="match status" value="1"/>
</dbReference>
<dbReference type="SUPFAM" id="SSF102645">
    <property type="entry name" value="CoaB-like"/>
    <property type="match status" value="1"/>
</dbReference>
<dbReference type="SUPFAM" id="SSF52507">
    <property type="entry name" value="Homo-oligomeric flavin-containing Cys decarboxylases, HFCD"/>
    <property type="match status" value="1"/>
</dbReference>
<dbReference type="EC" id="6.3.2.5" evidence="3"/>
<keyword evidence="3" id="KW-0479">Metal-binding</keyword>
<comment type="caution">
    <text evidence="3">Lacks conserved residue(s) required for the propagation of feature annotation.</text>
</comment>
<dbReference type="InterPro" id="IPR003382">
    <property type="entry name" value="Flavoprotein"/>
</dbReference>
<dbReference type="PANTHER" id="PTHR14359:SF6">
    <property type="entry name" value="PHOSPHOPANTOTHENOYLCYSTEINE DECARBOXYLASE"/>
    <property type="match status" value="1"/>
</dbReference>
<dbReference type="GO" id="GO:0004632">
    <property type="term" value="F:phosphopantothenate--cysteine ligase activity"/>
    <property type="evidence" value="ECO:0007669"/>
    <property type="project" value="UniProtKB-EC"/>
</dbReference>
<keyword evidence="3 4" id="KW-0436">Ligase</keyword>
<keyword evidence="2 3" id="KW-0456">Lyase</keyword>
<keyword evidence="3 4" id="KW-0288">FMN</keyword>
<comment type="function">
    <text evidence="3">Catalyzes two sequential steps in the biosynthesis of coenzyme A. In the first step cysteine is conjugated to 4'-phosphopantothenate to form 4-phosphopantothenoylcysteine. In the second step the latter compound is decarboxylated to form 4'-phosphopantotheine.</text>
</comment>
<comment type="pathway">
    <text evidence="3 4">Cofactor biosynthesis; coenzyme A biosynthesis; CoA from (R)-pantothenate: step 2/5.</text>
</comment>
<dbReference type="InterPro" id="IPR007085">
    <property type="entry name" value="DNA/pantothenate-metab_flavo_C"/>
</dbReference>
<feature type="active site" description="Proton donor" evidence="3">
    <location>
        <position position="156"/>
    </location>
</feature>
<feature type="binding site" evidence="3">
    <location>
        <position position="279"/>
    </location>
    <ligand>
        <name>CTP</name>
        <dbReference type="ChEBI" id="CHEBI:37563"/>
    </ligand>
</feature>
<feature type="binding site" evidence="3">
    <location>
        <position position="328"/>
    </location>
    <ligand>
        <name>CTP</name>
        <dbReference type="ChEBI" id="CHEBI:37563"/>
    </ligand>
</feature>
<dbReference type="HAMAP" id="MF_02225">
    <property type="entry name" value="CoaBC"/>
    <property type="match status" value="1"/>
</dbReference>
<comment type="caution">
    <text evidence="7">The sequence shown here is derived from an EMBL/GenBank/DDBJ whole genome shotgun (WGS) entry which is preliminary data.</text>
</comment>
<reference evidence="7" key="1">
    <citation type="submission" date="2022-12" db="EMBL/GenBank/DDBJ databases">
        <title>Bacterial isolates from different developmental stages of Nematostella vectensis.</title>
        <authorList>
            <person name="Fraune S."/>
        </authorList>
    </citation>
    <scope>NUCLEOTIDE SEQUENCE</scope>
    <source>
        <strain evidence="7">G21632-S1</strain>
    </source>
</reference>
<accession>A0ABT4LSQ5</accession>
<dbReference type="Pfam" id="PF02441">
    <property type="entry name" value="Flavoprotein"/>
    <property type="match status" value="1"/>
</dbReference>
<comment type="similarity">
    <text evidence="3 4">In the C-terminal section; belongs to the PPC synthetase family.</text>
</comment>
<feature type="binding site" evidence="3">
    <location>
        <position position="346"/>
    </location>
    <ligand>
        <name>CTP</name>
        <dbReference type="ChEBI" id="CHEBI:37563"/>
    </ligand>
</feature>
<dbReference type="Gene3D" id="3.40.50.10300">
    <property type="entry name" value="CoaB-like"/>
    <property type="match status" value="1"/>
</dbReference>
<evidence type="ECO:0000259" key="6">
    <source>
        <dbReference type="Pfam" id="PF04127"/>
    </source>
</evidence>
<feature type="region of interest" description="Phosphopantothenoylcysteine decarboxylase" evidence="3">
    <location>
        <begin position="1"/>
        <end position="191"/>
    </location>
</feature>
<keyword evidence="3 4" id="KW-0285">Flavoprotein</keyword>
<organism evidence="7 8">
    <name type="scientific">Henriciella marina</name>
    <dbReference type="NCBI Taxonomy" id="453851"/>
    <lineage>
        <taxon>Bacteria</taxon>
        <taxon>Pseudomonadati</taxon>
        <taxon>Pseudomonadota</taxon>
        <taxon>Alphaproteobacteria</taxon>
        <taxon>Hyphomonadales</taxon>
        <taxon>Hyphomonadaceae</taxon>
        <taxon>Henriciella</taxon>
    </lineage>
</organism>
<proteinExistence type="inferred from homology"/>
<dbReference type="InterPro" id="IPR036551">
    <property type="entry name" value="Flavin_trans-like"/>
</dbReference>
<feature type="domain" description="Flavoprotein" evidence="5">
    <location>
        <begin position="4"/>
        <end position="177"/>
    </location>
</feature>
<dbReference type="EC" id="4.1.1.36" evidence="3"/>
<evidence type="ECO:0000313" key="7">
    <source>
        <dbReference type="EMBL" id="MCZ4297400.1"/>
    </source>
</evidence>
<evidence type="ECO:0000256" key="1">
    <source>
        <dbReference type="ARBA" id="ARBA00022793"/>
    </source>
</evidence>
<feature type="domain" description="DNA/pantothenate metabolism flavoprotein C-terminal" evidence="6">
    <location>
        <begin position="187"/>
        <end position="397"/>
    </location>
</feature>
<feature type="binding site" evidence="3">
    <location>
        <begin position="308"/>
        <end position="311"/>
    </location>
    <ligand>
        <name>CTP</name>
        <dbReference type="ChEBI" id="CHEBI:37563"/>
    </ligand>
</feature>
<comment type="pathway">
    <text evidence="3 4">Cofactor biosynthesis; coenzyme A biosynthesis; CoA from (R)-pantothenate: step 3/5.</text>
</comment>
<dbReference type="RefSeq" id="WP_269401544.1">
    <property type="nucleotide sequence ID" value="NZ_JAPWGW010000001.1"/>
</dbReference>
<keyword evidence="1 3" id="KW-0210">Decarboxylase</keyword>